<feature type="region of interest" description="Disordered" evidence="1">
    <location>
        <begin position="17"/>
        <end position="38"/>
    </location>
</feature>
<evidence type="ECO:0000313" key="2">
    <source>
        <dbReference type="EMBL" id="GHI66098.1"/>
    </source>
</evidence>
<keyword evidence="3" id="KW-1185">Reference proteome</keyword>
<organism evidence="2 3">
    <name type="scientific">Streptomyces nojiriensis</name>
    <dbReference type="NCBI Taxonomy" id="66374"/>
    <lineage>
        <taxon>Bacteria</taxon>
        <taxon>Bacillati</taxon>
        <taxon>Actinomycetota</taxon>
        <taxon>Actinomycetes</taxon>
        <taxon>Kitasatosporales</taxon>
        <taxon>Streptomycetaceae</taxon>
        <taxon>Streptomyces</taxon>
    </lineage>
</organism>
<dbReference type="GeneID" id="95586986"/>
<dbReference type="Proteomes" id="UP000613974">
    <property type="component" value="Unassembled WGS sequence"/>
</dbReference>
<dbReference type="EMBL" id="BNEC01000001">
    <property type="protein sequence ID" value="GHI66098.1"/>
    <property type="molecule type" value="Genomic_DNA"/>
</dbReference>
<dbReference type="RefSeq" id="WP_189748430.1">
    <property type="nucleotide sequence ID" value="NZ_BMRL01000044.1"/>
</dbReference>
<name>A0ABQ3SD95_9ACTN</name>
<evidence type="ECO:0000313" key="3">
    <source>
        <dbReference type="Proteomes" id="UP000613974"/>
    </source>
</evidence>
<proteinExistence type="predicted"/>
<accession>A0ABQ3SD95</accession>
<comment type="caution">
    <text evidence="2">The sequence shown here is derived from an EMBL/GenBank/DDBJ whole genome shotgun (WGS) entry which is preliminary data.</text>
</comment>
<protein>
    <submittedName>
        <fullName evidence="2">Uncharacterized protein</fullName>
    </submittedName>
</protein>
<sequence>MIDRNDIGHRVQDAHGRTGILRDIDPTWDDPSDPPGSRRQQVVAFISPEHGGREWHADPTTVTRA</sequence>
<evidence type="ECO:0000256" key="1">
    <source>
        <dbReference type="SAM" id="MobiDB-lite"/>
    </source>
</evidence>
<gene>
    <name evidence="2" type="ORF">Snoj_00160</name>
</gene>
<reference evidence="3" key="1">
    <citation type="submission" date="2023-07" db="EMBL/GenBank/DDBJ databases">
        <title>Whole genome shotgun sequence of Streptomyces nojiriensis NBRC 13794.</title>
        <authorList>
            <person name="Komaki H."/>
            <person name="Tamura T."/>
        </authorList>
    </citation>
    <scope>NUCLEOTIDE SEQUENCE [LARGE SCALE GENOMIC DNA]</scope>
    <source>
        <strain evidence="3">NBRC 13794</strain>
    </source>
</reference>